<sequence length="190" mass="21346">MARTRTSARNEIFEMLKEDHKRAKKAFRDFAKLDEEGDTQACEALAARTCKELQLHMRLEEDVFYPAARAGLKEEDLVEEAEVEHGSAKALIEKMQALSGDDPKFAATFTVLGEYIKHHVKEEENEMFEQLGRAKVDWEGVLEEMLAHRMELEAELGLAAEDAEDEAAADLALAARQAQGRTQAKAARRA</sequence>
<dbReference type="Proteomes" id="UP000294772">
    <property type="component" value="Unassembled WGS sequence"/>
</dbReference>
<dbReference type="RefSeq" id="WP_104357591.1">
    <property type="nucleotide sequence ID" value="NZ_CALFFA010000032.1"/>
</dbReference>
<evidence type="ECO:0000313" key="5">
    <source>
        <dbReference type="Proteomes" id="UP000294772"/>
    </source>
</evidence>
<dbReference type="EMBL" id="SLXF01000006">
    <property type="protein sequence ID" value="TCP06708.1"/>
    <property type="molecule type" value="Genomic_DNA"/>
</dbReference>
<dbReference type="EMBL" id="PSNY01000009">
    <property type="protein sequence ID" value="PPE69843.1"/>
    <property type="molecule type" value="Genomic_DNA"/>
</dbReference>
<organism evidence="2 4">
    <name type="scientific">Caldimonas thermodepolymerans</name>
    <dbReference type="NCBI Taxonomy" id="215580"/>
    <lineage>
        <taxon>Bacteria</taxon>
        <taxon>Pseudomonadati</taxon>
        <taxon>Pseudomonadota</taxon>
        <taxon>Betaproteobacteria</taxon>
        <taxon>Burkholderiales</taxon>
        <taxon>Sphaerotilaceae</taxon>
        <taxon>Caldimonas</taxon>
    </lineage>
</organism>
<evidence type="ECO:0000313" key="2">
    <source>
        <dbReference type="EMBL" id="PPE69843.1"/>
    </source>
</evidence>
<gene>
    <name evidence="2" type="ORF">C1702_10210</name>
    <name evidence="3" type="ORF">EV676_106192</name>
</gene>
<dbReference type="PANTHER" id="PTHR35585">
    <property type="entry name" value="HHE DOMAIN PROTEIN (AFU_ORTHOLOGUE AFUA_4G00730)"/>
    <property type="match status" value="1"/>
</dbReference>
<evidence type="ECO:0000259" key="1">
    <source>
        <dbReference type="Pfam" id="PF01814"/>
    </source>
</evidence>
<dbReference type="AlphaFoldDB" id="A0A2S5T4D5"/>
<reference evidence="3 5" key="2">
    <citation type="submission" date="2019-03" db="EMBL/GenBank/DDBJ databases">
        <title>Genomic Encyclopedia of Type Strains, Phase IV (KMG-IV): sequencing the most valuable type-strain genomes for metagenomic binning, comparative biology and taxonomic classification.</title>
        <authorList>
            <person name="Goeker M."/>
        </authorList>
    </citation>
    <scope>NUCLEOTIDE SEQUENCE [LARGE SCALE GENOMIC DNA]</scope>
    <source>
        <strain evidence="3 5">DSM 15264</strain>
    </source>
</reference>
<evidence type="ECO:0000313" key="3">
    <source>
        <dbReference type="EMBL" id="TCP06708.1"/>
    </source>
</evidence>
<protein>
    <submittedName>
        <fullName evidence="3">Hemerythrin HHE cation binding domain-containing protein</fullName>
    </submittedName>
    <submittedName>
        <fullName evidence="2">Hemerythrin domain-containing protein</fullName>
    </submittedName>
</protein>
<dbReference type="Pfam" id="PF01814">
    <property type="entry name" value="Hemerythrin"/>
    <property type="match status" value="1"/>
</dbReference>
<dbReference type="OrthoDB" id="5512987at2"/>
<dbReference type="PANTHER" id="PTHR35585:SF1">
    <property type="entry name" value="HHE DOMAIN PROTEIN (AFU_ORTHOLOGUE AFUA_4G00730)"/>
    <property type="match status" value="1"/>
</dbReference>
<name>A0A2S5T4D5_9BURK</name>
<proteinExistence type="predicted"/>
<accession>A0A2S5T4D5</accession>
<comment type="caution">
    <text evidence="2">The sequence shown here is derived from an EMBL/GenBank/DDBJ whole genome shotgun (WGS) entry which is preliminary data.</text>
</comment>
<dbReference type="InterPro" id="IPR012312">
    <property type="entry name" value="Hemerythrin-like"/>
</dbReference>
<evidence type="ECO:0000313" key="4">
    <source>
        <dbReference type="Proteomes" id="UP000239406"/>
    </source>
</evidence>
<dbReference type="Proteomes" id="UP000239406">
    <property type="component" value="Unassembled WGS sequence"/>
</dbReference>
<keyword evidence="4" id="KW-1185">Reference proteome</keyword>
<feature type="domain" description="Hemerythrin-like" evidence="1">
    <location>
        <begin position="12"/>
        <end position="131"/>
    </location>
</feature>
<dbReference type="Gene3D" id="1.20.120.520">
    <property type="entry name" value="nmb1532 protein domain like"/>
    <property type="match status" value="1"/>
</dbReference>
<reference evidence="2 4" key="1">
    <citation type="submission" date="2018-02" db="EMBL/GenBank/DDBJ databases">
        <title>Reclassifiation of [Polyangium] brachysporum DSM 7029 as Guopingzhaonella breviflexa gen. nov., sp. nov., a member of the family Comamonadaceae.</title>
        <authorList>
            <person name="Tang B."/>
        </authorList>
    </citation>
    <scope>NUCLEOTIDE SEQUENCE [LARGE SCALE GENOMIC DNA]</scope>
    <source>
        <strain evidence="2 4">DSM 15344</strain>
    </source>
</reference>